<dbReference type="InterPro" id="IPR050696">
    <property type="entry name" value="FtsA/MreB"/>
</dbReference>
<proteinExistence type="predicted"/>
<dbReference type="Gene3D" id="3.30.1490.300">
    <property type="match status" value="1"/>
</dbReference>
<dbReference type="Gene3D" id="3.30.420.40">
    <property type="match status" value="2"/>
</dbReference>
<dbReference type="SUPFAM" id="SSF53067">
    <property type="entry name" value="Actin-like ATPase domain"/>
    <property type="match status" value="1"/>
</dbReference>
<dbReference type="Pfam" id="PF11104">
    <property type="entry name" value="PilM_2"/>
    <property type="match status" value="2"/>
</dbReference>
<dbReference type="PANTHER" id="PTHR32432">
    <property type="entry name" value="CELL DIVISION PROTEIN FTSA-RELATED"/>
    <property type="match status" value="1"/>
</dbReference>
<dbReference type="AlphaFoldDB" id="A0A1G2MA58"/>
<dbReference type="InterPro" id="IPR043129">
    <property type="entry name" value="ATPase_NBD"/>
</dbReference>
<organism evidence="1 2">
    <name type="scientific">Candidatus Taylorbacteria bacterium RIFCSPHIGHO2_01_FULL_51_15</name>
    <dbReference type="NCBI Taxonomy" id="1802304"/>
    <lineage>
        <taxon>Bacteria</taxon>
        <taxon>Candidatus Tayloriibacteriota</taxon>
    </lineage>
</organism>
<evidence type="ECO:0000313" key="1">
    <source>
        <dbReference type="EMBL" id="OHA20758.1"/>
    </source>
</evidence>
<dbReference type="InterPro" id="IPR005883">
    <property type="entry name" value="PilM"/>
</dbReference>
<dbReference type="CDD" id="cd24049">
    <property type="entry name" value="ASKHA_NBD_PilM"/>
    <property type="match status" value="1"/>
</dbReference>
<accession>A0A1G2MA58</accession>
<reference evidence="1 2" key="1">
    <citation type="journal article" date="2016" name="Nat. Commun.">
        <title>Thousands of microbial genomes shed light on interconnected biogeochemical processes in an aquifer system.</title>
        <authorList>
            <person name="Anantharaman K."/>
            <person name="Brown C.T."/>
            <person name="Hug L.A."/>
            <person name="Sharon I."/>
            <person name="Castelle C.J."/>
            <person name="Probst A.J."/>
            <person name="Thomas B.C."/>
            <person name="Singh A."/>
            <person name="Wilkins M.J."/>
            <person name="Karaoz U."/>
            <person name="Brodie E.L."/>
            <person name="Williams K.H."/>
            <person name="Hubbard S.S."/>
            <person name="Banfield J.F."/>
        </authorList>
    </citation>
    <scope>NUCLEOTIDE SEQUENCE [LARGE SCALE GENOMIC DNA]</scope>
</reference>
<name>A0A1G2MA58_9BACT</name>
<protein>
    <recommendedName>
        <fullName evidence="3">SHS2 domain-containing protein</fullName>
    </recommendedName>
</protein>
<dbReference type="Proteomes" id="UP000178121">
    <property type="component" value="Unassembled WGS sequence"/>
</dbReference>
<sequence length="384" mass="41875">MFDRFKHFLAQFQSSDNSVVGVDIGSAYLKVVQLRRKSGKAILETYGSLALGPYAGIEIGRATRLPSDKITEAILDLIREAHITTSRGAFSIPFASSLVTAMDMRVLDVKNLAIAVPIEARKYVPVPISEVNLDWWIIPEEPGAIATTEEKTFADTPLPARADLELGEGEEGPKAMKILIAAIHNEALSRFQDIVKGSTLQSSFFEIELFSTIRSLLPQDLLPHAVLDLGAGETKLYVIDRGLVRFSHIINHGGQDITLALSRSLGISVEEAEKQKRSRGLQGGPEEPSISAILNLIFSETNRALLSFEHRFGRKVENVILSGGGANLIGIEPSAKKNCSVPILRADPFKEVEAPAFLNDVLASVGPEFTVALGIAIRMLQERR</sequence>
<evidence type="ECO:0008006" key="3">
    <source>
        <dbReference type="Google" id="ProtNLM"/>
    </source>
</evidence>
<gene>
    <name evidence="1" type="ORF">A2849_02420</name>
</gene>
<evidence type="ECO:0000313" key="2">
    <source>
        <dbReference type="Proteomes" id="UP000178121"/>
    </source>
</evidence>
<comment type="caution">
    <text evidence="1">The sequence shown here is derived from an EMBL/GenBank/DDBJ whole genome shotgun (WGS) entry which is preliminary data.</text>
</comment>
<dbReference type="EMBL" id="MHRI01000023">
    <property type="protein sequence ID" value="OHA20758.1"/>
    <property type="molecule type" value="Genomic_DNA"/>
</dbReference>
<dbReference type="PANTHER" id="PTHR32432:SF3">
    <property type="entry name" value="ETHANOLAMINE UTILIZATION PROTEIN EUTJ"/>
    <property type="match status" value="1"/>
</dbReference>